<accession>A0ABR4KL59</accession>
<feature type="compositionally biased region" description="Basic and acidic residues" evidence="5">
    <location>
        <begin position="250"/>
        <end position="273"/>
    </location>
</feature>
<feature type="compositionally biased region" description="Acidic residues" evidence="5">
    <location>
        <begin position="22"/>
        <end position="51"/>
    </location>
</feature>
<evidence type="ECO:0000313" key="7">
    <source>
        <dbReference type="EMBL" id="KAL2853016.1"/>
    </source>
</evidence>
<protein>
    <submittedName>
        <fullName evidence="7">Brix domain-containing protein</fullName>
    </submittedName>
</protein>
<dbReference type="CDD" id="cd09917">
    <property type="entry name" value="F-box_SF"/>
    <property type="match status" value="1"/>
</dbReference>
<keyword evidence="8" id="KW-1185">Reference proteome</keyword>
<feature type="region of interest" description="Disordered" evidence="5">
    <location>
        <begin position="1"/>
        <end position="56"/>
    </location>
</feature>
<dbReference type="SMART" id="SM00256">
    <property type="entry name" value="FBOX"/>
    <property type="match status" value="1"/>
</dbReference>
<sequence length="788" mass="89884">MASVYKTVSKKQARELAKQQDQDEEDVMMEELLADADDTSDSDEDEDEDAVETAKKQLAAGLMPKTRVLMLTSRGITSRHRHLLADLTSLLPHTHKESKLDSKKKAAGYNLLLNSLADLHSCNVIFFLEAKKNGQDLYLWLSRPPNGPTVKFHVSNLHTMAELNTGFAGNCLKGGRGIVVFDKSFDEQGPVMAKPGNEYRGLIREMLRNVFCVPKRGVKGMKPFIDRVIGIYGVDGKIWIRVYEIRESENGGKKKGDGEEEEAKPAHKSKDGPELSLVEIGPRFVLTPIVILEGSFGGPVIYENKEYVSPNQVRRDIRINKAARYAKRRDVQTERISKRSNLEMGLGERKPGALDTRTLFGLNESKLLTSTDPATMAFSSPSSPMRLQGAFAHLSIITSNTRIMIQSLLDVNSPKGGCLIAITDGYSTPENMSFHYLATELLLHIFQSCDTITDILNLASACRRFRDVFNRSNKLQIMMDVSEMEFGPVDDIIQIVTHNTSQPAHIFRTAPLTAPLLRQVVQIGRVAQKWETIYPVKKWKLDFENRRSLSDKERFRLRRAIFRLWLYHRAFHTRDYDRYSRHLRNTVAERAQLLHNWSTAELAEIEDVRLVIGDIVQNHICPSNGTIQRKFRNRYPESNHQLTFNIHLNYPMAQSGLTPYGFIDPNPNSTEQYFHTTHSTNFSNSAKYRSRFRNDIFHEPGSEGWGDEIPHYYIVQDMMKLDPGQVLWLREHCLLKEQVETFVLSLGDWFRDNGETFGDTLEWVMNERGDDIGEFRAAISERELGIAE</sequence>
<gene>
    <name evidence="7" type="ORF">BJX68DRAFT_274864</name>
</gene>
<evidence type="ECO:0000259" key="6">
    <source>
        <dbReference type="PROSITE" id="PS50833"/>
    </source>
</evidence>
<proteinExistence type="inferred from homology"/>
<evidence type="ECO:0000256" key="1">
    <source>
        <dbReference type="ARBA" id="ARBA00004604"/>
    </source>
</evidence>
<dbReference type="InterPro" id="IPR001810">
    <property type="entry name" value="F-box_dom"/>
</dbReference>
<feature type="compositionally biased region" description="Basic and acidic residues" evidence="5">
    <location>
        <begin position="12"/>
        <end position="21"/>
    </location>
</feature>
<keyword evidence="4" id="KW-0539">Nucleus</keyword>
<keyword evidence="3" id="KW-0690">Ribosome biogenesis</keyword>
<feature type="region of interest" description="Disordered" evidence="5">
    <location>
        <begin position="250"/>
        <end position="274"/>
    </location>
</feature>
<feature type="domain" description="Brix" evidence="6">
    <location>
        <begin position="66"/>
        <end position="297"/>
    </location>
</feature>
<dbReference type="PANTHER" id="PTHR13634">
    <property type="entry name" value="RIBOSOME BIOGENESIS PROTEIN BRIX"/>
    <property type="match status" value="1"/>
</dbReference>
<dbReference type="InterPro" id="IPR036047">
    <property type="entry name" value="F-box-like_dom_sf"/>
</dbReference>
<comment type="similarity">
    <text evidence="2">Belongs to the BRX1 family.</text>
</comment>
<name>A0ABR4KL59_9EURO</name>
<dbReference type="InterPro" id="IPR007109">
    <property type="entry name" value="Brix"/>
</dbReference>
<dbReference type="SMART" id="SM00879">
    <property type="entry name" value="Brix"/>
    <property type="match status" value="1"/>
</dbReference>
<evidence type="ECO:0000256" key="3">
    <source>
        <dbReference type="ARBA" id="ARBA00022517"/>
    </source>
</evidence>
<comment type="caution">
    <text evidence="7">The sequence shown here is derived from an EMBL/GenBank/DDBJ whole genome shotgun (WGS) entry which is preliminary data.</text>
</comment>
<dbReference type="RefSeq" id="XP_070900657.1">
    <property type="nucleotide sequence ID" value="XM_071047740.1"/>
</dbReference>
<dbReference type="PANTHER" id="PTHR13634:SF0">
    <property type="entry name" value="RIBOSOME BIOGENESIS PROTEIN BRX1 HOMOLOG"/>
    <property type="match status" value="1"/>
</dbReference>
<dbReference type="SUPFAM" id="SSF81383">
    <property type="entry name" value="F-box domain"/>
    <property type="match status" value="1"/>
</dbReference>
<reference evidence="7 8" key="1">
    <citation type="submission" date="2024-07" db="EMBL/GenBank/DDBJ databases">
        <title>Section-level genome sequencing and comparative genomics of Aspergillus sections Usti and Cavernicolus.</title>
        <authorList>
            <consortium name="Lawrence Berkeley National Laboratory"/>
            <person name="Nybo J.L."/>
            <person name="Vesth T.C."/>
            <person name="Theobald S."/>
            <person name="Frisvad J.C."/>
            <person name="Larsen T.O."/>
            <person name="Kjaerboelling I."/>
            <person name="Rothschild-Mancinelli K."/>
            <person name="Lyhne E.K."/>
            <person name="Kogle M.E."/>
            <person name="Barry K."/>
            <person name="Clum A."/>
            <person name="Na H."/>
            <person name="Ledsgaard L."/>
            <person name="Lin J."/>
            <person name="Lipzen A."/>
            <person name="Kuo A."/>
            <person name="Riley R."/>
            <person name="Mondo S."/>
            <person name="LaButti K."/>
            <person name="Haridas S."/>
            <person name="Pangalinan J."/>
            <person name="Salamov A.A."/>
            <person name="Simmons B.A."/>
            <person name="Magnuson J.K."/>
            <person name="Chen J."/>
            <person name="Drula E."/>
            <person name="Henrissat B."/>
            <person name="Wiebenga A."/>
            <person name="Lubbers R.J."/>
            <person name="Gomes A.C."/>
            <person name="Macurrencykelacurrency M.R."/>
            <person name="Stajich J."/>
            <person name="Grigoriev I.V."/>
            <person name="Mortensen U.H."/>
            <person name="De vries R.P."/>
            <person name="Baker S.E."/>
            <person name="Andersen M.R."/>
        </authorList>
    </citation>
    <scope>NUCLEOTIDE SEQUENCE [LARGE SCALE GENOMIC DNA]</scope>
    <source>
        <strain evidence="7 8">CBS 756.74</strain>
    </source>
</reference>
<dbReference type="GeneID" id="98162904"/>
<dbReference type="Proteomes" id="UP001610444">
    <property type="component" value="Unassembled WGS sequence"/>
</dbReference>
<evidence type="ECO:0000256" key="2">
    <source>
        <dbReference type="ARBA" id="ARBA00006369"/>
    </source>
</evidence>
<dbReference type="EMBL" id="JBFXLR010000014">
    <property type="protein sequence ID" value="KAL2853016.1"/>
    <property type="molecule type" value="Genomic_DNA"/>
</dbReference>
<dbReference type="InterPro" id="IPR026532">
    <property type="entry name" value="BRX1"/>
</dbReference>
<comment type="subcellular location">
    <subcellularLocation>
        <location evidence="1">Nucleus</location>
        <location evidence="1">Nucleolus</location>
    </subcellularLocation>
</comment>
<organism evidence="7 8">
    <name type="scientific">Aspergillus pseudodeflectus</name>
    <dbReference type="NCBI Taxonomy" id="176178"/>
    <lineage>
        <taxon>Eukaryota</taxon>
        <taxon>Fungi</taxon>
        <taxon>Dikarya</taxon>
        <taxon>Ascomycota</taxon>
        <taxon>Pezizomycotina</taxon>
        <taxon>Eurotiomycetes</taxon>
        <taxon>Eurotiomycetidae</taxon>
        <taxon>Eurotiales</taxon>
        <taxon>Aspergillaceae</taxon>
        <taxon>Aspergillus</taxon>
        <taxon>Aspergillus subgen. Nidulantes</taxon>
    </lineage>
</organism>
<dbReference type="Pfam" id="PF04427">
    <property type="entry name" value="Brix"/>
    <property type="match status" value="1"/>
</dbReference>
<dbReference type="PROSITE" id="PS50833">
    <property type="entry name" value="BRIX"/>
    <property type="match status" value="1"/>
</dbReference>
<evidence type="ECO:0000313" key="8">
    <source>
        <dbReference type="Proteomes" id="UP001610444"/>
    </source>
</evidence>
<evidence type="ECO:0000256" key="5">
    <source>
        <dbReference type="SAM" id="MobiDB-lite"/>
    </source>
</evidence>
<evidence type="ECO:0000256" key="4">
    <source>
        <dbReference type="ARBA" id="ARBA00023242"/>
    </source>
</evidence>